<protein>
    <submittedName>
        <fullName evidence="1">Uncharacterized protein</fullName>
    </submittedName>
</protein>
<proteinExistence type="predicted"/>
<sequence>MDKLCFELKKQYNSCIKTLKETSRDTENEEYLCDSRVNVFDFDCITKIMYPIDTPKSFDALMVVPHENKYFLLIIEFKNQRASQINNKDMQDKLLKSQKTLGKMFEMLSIARDEYHFIFCVVYLNSNHYEKFKSHLGKTLHKFDLENFIEDKKRSEVITHEIDVLCKEFLKLQSNIQIISPK</sequence>
<evidence type="ECO:0000313" key="1">
    <source>
        <dbReference type="EMBL" id="OUD16193.1"/>
    </source>
</evidence>
<evidence type="ECO:0000313" key="2">
    <source>
        <dbReference type="Proteomes" id="UP000194798"/>
    </source>
</evidence>
<name>A0A251XC66_9GAMM</name>
<dbReference type="Proteomes" id="UP000194798">
    <property type="component" value="Unassembled WGS sequence"/>
</dbReference>
<dbReference type="OrthoDB" id="5373159at2"/>
<organism evidence="1 2">
    <name type="scientific">Thioflexithrix psekupsensis</name>
    <dbReference type="NCBI Taxonomy" id="1570016"/>
    <lineage>
        <taxon>Bacteria</taxon>
        <taxon>Pseudomonadati</taxon>
        <taxon>Pseudomonadota</taxon>
        <taxon>Gammaproteobacteria</taxon>
        <taxon>Thiotrichales</taxon>
        <taxon>Thioflexithrix</taxon>
    </lineage>
</organism>
<keyword evidence="2" id="KW-1185">Reference proteome</keyword>
<dbReference type="EMBL" id="MSLT01000001">
    <property type="protein sequence ID" value="OUD16193.1"/>
    <property type="molecule type" value="Genomic_DNA"/>
</dbReference>
<comment type="caution">
    <text evidence="1">The sequence shown here is derived from an EMBL/GenBank/DDBJ whole genome shotgun (WGS) entry which is preliminary data.</text>
</comment>
<dbReference type="RefSeq" id="WP_086486593.1">
    <property type="nucleotide sequence ID" value="NZ_MSLT01000001.1"/>
</dbReference>
<dbReference type="AlphaFoldDB" id="A0A251XC66"/>
<accession>A0A251XC66</accession>
<gene>
    <name evidence="1" type="ORF">TPSD3_00250</name>
</gene>
<reference evidence="1 2" key="1">
    <citation type="submission" date="2016-12" db="EMBL/GenBank/DDBJ databases">
        <title>Thioflexothrix psekupsii D3 genome sequencing and assembly.</title>
        <authorList>
            <person name="Fomenkov A."/>
            <person name="Vincze T."/>
            <person name="Grabovich M."/>
            <person name="Anton B.P."/>
            <person name="Dubinina G."/>
            <person name="Orlova M."/>
            <person name="Belousova E."/>
            <person name="Roberts R.J."/>
        </authorList>
    </citation>
    <scope>NUCLEOTIDE SEQUENCE [LARGE SCALE GENOMIC DNA]</scope>
    <source>
        <strain evidence="1">D3</strain>
    </source>
</reference>